<dbReference type="InterPro" id="IPR002893">
    <property type="entry name" value="Znf_MYND"/>
</dbReference>
<dbReference type="AlphaFoldDB" id="A0A836BT89"/>
<dbReference type="Proteomes" id="UP000612055">
    <property type="component" value="Unassembled WGS sequence"/>
</dbReference>
<dbReference type="OrthoDB" id="538905at2759"/>
<feature type="region of interest" description="Disordered" evidence="6">
    <location>
        <begin position="719"/>
        <end position="763"/>
    </location>
</feature>
<feature type="compositionally biased region" description="Low complexity" evidence="6">
    <location>
        <begin position="974"/>
        <end position="1039"/>
    </location>
</feature>
<keyword evidence="2 4" id="KW-0863">Zinc-finger</keyword>
<evidence type="ECO:0000313" key="9">
    <source>
        <dbReference type="Proteomes" id="UP000612055"/>
    </source>
</evidence>
<keyword evidence="5" id="KW-0175">Coiled coil</keyword>
<name>A0A836BT89_9CHLO</name>
<keyword evidence="9" id="KW-1185">Reference proteome</keyword>
<evidence type="ECO:0000256" key="1">
    <source>
        <dbReference type="ARBA" id="ARBA00022723"/>
    </source>
</evidence>
<evidence type="ECO:0000259" key="7">
    <source>
        <dbReference type="PROSITE" id="PS50865"/>
    </source>
</evidence>
<dbReference type="SUPFAM" id="SSF144232">
    <property type="entry name" value="HIT/MYND zinc finger-like"/>
    <property type="match status" value="1"/>
</dbReference>
<evidence type="ECO:0000256" key="5">
    <source>
        <dbReference type="SAM" id="Coils"/>
    </source>
</evidence>
<feature type="compositionally biased region" description="Gly residues" evidence="6">
    <location>
        <begin position="924"/>
        <end position="950"/>
    </location>
</feature>
<keyword evidence="3" id="KW-0862">Zinc</keyword>
<feature type="domain" description="MYND-type" evidence="7">
    <location>
        <begin position="1184"/>
        <end position="1229"/>
    </location>
</feature>
<reference evidence="8" key="1">
    <citation type="journal article" date="2020" name="bioRxiv">
        <title>Comparative genomics of Chlamydomonas.</title>
        <authorList>
            <person name="Craig R.J."/>
            <person name="Hasan A.R."/>
            <person name="Ness R.W."/>
            <person name="Keightley P.D."/>
        </authorList>
    </citation>
    <scope>NUCLEOTIDE SEQUENCE</scope>
    <source>
        <strain evidence="8">CCAP 11/70</strain>
    </source>
</reference>
<evidence type="ECO:0000256" key="6">
    <source>
        <dbReference type="SAM" id="MobiDB-lite"/>
    </source>
</evidence>
<accession>A0A836BT89</accession>
<feature type="coiled-coil region" evidence="5">
    <location>
        <begin position="561"/>
        <end position="602"/>
    </location>
</feature>
<gene>
    <name evidence="8" type="ORF">HYH03_013156</name>
</gene>
<evidence type="ECO:0000256" key="2">
    <source>
        <dbReference type="ARBA" id="ARBA00022771"/>
    </source>
</evidence>
<keyword evidence="1" id="KW-0479">Metal-binding</keyword>
<evidence type="ECO:0000256" key="4">
    <source>
        <dbReference type="PROSITE-ProRule" id="PRU00134"/>
    </source>
</evidence>
<dbReference type="Gene3D" id="6.10.140.2220">
    <property type="match status" value="1"/>
</dbReference>
<dbReference type="GO" id="GO:0008270">
    <property type="term" value="F:zinc ion binding"/>
    <property type="evidence" value="ECO:0007669"/>
    <property type="project" value="UniProtKB-KW"/>
</dbReference>
<evidence type="ECO:0000256" key="3">
    <source>
        <dbReference type="ARBA" id="ARBA00022833"/>
    </source>
</evidence>
<feature type="region of interest" description="Disordered" evidence="6">
    <location>
        <begin position="907"/>
        <end position="1039"/>
    </location>
</feature>
<dbReference type="EMBL" id="JAEHOE010000085">
    <property type="protein sequence ID" value="KAG2488306.1"/>
    <property type="molecule type" value="Genomic_DNA"/>
</dbReference>
<organism evidence="8 9">
    <name type="scientific">Edaphochlamys debaryana</name>
    <dbReference type="NCBI Taxonomy" id="47281"/>
    <lineage>
        <taxon>Eukaryota</taxon>
        <taxon>Viridiplantae</taxon>
        <taxon>Chlorophyta</taxon>
        <taxon>core chlorophytes</taxon>
        <taxon>Chlorophyceae</taxon>
        <taxon>CS clade</taxon>
        <taxon>Chlamydomonadales</taxon>
        <taxon>Chlamydomonadales incertae sedis</taxon>
        <taxon>Edaphochlamys</taxon>
    </lineage>
</organism>
<sequence>MVAAGPGDEAGSCPGGLSWEALRSVFGLRFLPPSREQSEAGIASLLGVFRSFLAALKDSSSAVWPSLLPADLKALTAACAAATDAQAVTWFPQFGAALLALGSGPYCIGPRPGTLALHLVCLDAWRSCTHSTPSGASSSAESAAYELEPCGTVPAAELGRLLQDVRKRMGQAEEQRAKGVKGFQRTPGFILSVVDTAVVALQSPEQGGSGSSQGVADAGAGGRTARGRYTDVGLHTNTEVPDTCWPLVRSVLHALLEHSPGCNPVSPPALLFERALAHLELWLLQGIVRNLGQQAWQLLPLTASGATMPQPLEGGSRRQATLPRGTLPAGFQPAQEEGGIAAARQRATRNLGSVPLLPRGSSFTAILSHLRDKPQWRGPTGDVQYQLVLRSVEQELFSRAAAGFDKAAAALSEAEVAALEAVVDTYRMKLQRFLATPAAAAAAAAGGVLRAELLSRELLVVWVAYCLVHSAAGRQYSTLRQYGVALSYKDLRHLVLSDKAAVDAALAVAAYLRRWTSPGKELFSLRDEGAATFDLARALVPKLSRLTKLLAEEQERAAARRAQHWEEVQRKQKEAQRLREELRRLETEGASLKLRRDELRSAEAQRGRAVKSRTSGWTLNSPELSKAEQDVTQNSAFQKRTEAQLQETLKAPLAVIQPLPADPDRARVWIFFLHMPTLLRSLARTSFLAQQVLLPRPLSAKILSAVTVGGLQTSLASHYNSHRRTAPEGSEGAVKLRSPDLPPAARDVGPRSVDECQSPSDGVWHPDTLKPRMAWCGSGAEADIGLGASGCFNPFAPVPASAVELFYTATLPAEAAALQRALHTPESPSAERGNWALARQDLRPDWLSKPGFLDFASLRAFPLRQLWRLCVALRERTLPLGHPAVHVLVRQLLYHIGTLSDDEAPQPLRRAGWDEAPNGVLHTLGGGGGEGGSGGEGGAAAGGSGVGEGAAGASRQEGGGESAAGSSGEGGGSSTSAGPSAAAPESSEAAGPSASTNRTTDAPAAASSDSAGPGPSPSAPCDGDGAGPGPSSSQSSAADPLAWREPLLARLRVRSWLPLAPLLLQWAHGSPSRRVALILLACADWLAKHPIEGGPDGAQWARAAAHMLRAARQAQVLDPGMGMVVSGALLAAGPGGDRDWQPQMHAVMDYFARAGNASMVPLLWCVELPEAEVAAWLPRSCGLGEACVSLAGDGEAGVRLQACAGCRAVHYCSRECQRAAWLAGHKEECAGAAAAAAKRRAEG</sequence>
<evidence type="ECO:0000313" key="8">
    <source>
        <dbReference type="EMBL" id="KAG2488306.1"/>
    </source>
</evidence>
<feature type="compositionally biased region" description="Gly residues" evidence="6">
    <location>
        <begin position="957"/>
        <end position="973"/>
    </location>
</feature>
<comment type="caution">
    <text evidence="8">The sequence shown here is derived from an EMBL/GenBank/DDBJ whole genome shotgun (WGS) entry which is preliminary data.</text>
</comment>
<proteinExistence type="predicted"/>
<dbReference type="Pfam" id="PF01753">
    <property type="entry name" value="zf-MYND"/>
    <property type="match status" value="1"/>
</dbReference>
<dbReference type="PROSITE" id="PS50865">
    <property type="entry name" value="ZF_MYND_2"/>
    <property type="match status" value="1"/>
</dbReference>
<protein>
    <recommendedName>
        <fullName evidence="7">MYND-type domain-containing protein</fullName>
    </recommendedName>
</protein>